<reference evidence="1" key="1">
    <citation type="submission" date="2020-02" db="EMBL/GenBank/DDBJ databases">
        <authorList>
            <person name="Meier V. D."/>
        </authorList>
    </citation>
    <scope>NUCLEOTIDE SEQUENCE</scope>
    <source>
        <strain evidence="1">AVDCRST_MAG93</strain>
    </source>
</reference>
<organism evidence="1">
    <name type="scientific">uncultured Chloroflexia bacterium</name>
    <dbReference type="NCBI Taxonomy" id="1672391"/>
    <lineage>
        <taxon>Bacteria</taxon>
        <taxon>Bacillati</taxon>
        <taxon>Chloroflexota</taxon>
        <taxon>Chloroflexia</taxon>
        <taxon>environmental samples</taxon>
    </lineage>
</organism>
<protein>
    <submittedName>
        <fullName evidence="1">Uncharacterized protein</fullName>
    </submittedName>
</protein>
<sequence length="55" mass="6337">MNTKYPWQQVTSSTRSSRKIDAISRLTFQIRLGHNAWSSHSIIGEYFLAKGSHSR</sequence>
<dbReference type="EMBL" id="CADCTR010000363">
    <property type="protein sequence ID" value="CAA9235698.1"/>
    <property type="molecule type" value="Genomic_DNA"/>
</dbReference>
<gene>
    <name evidence="1" type="ORF">AVDCRST_MAG93-1086</name>
</gene>
<evidence type="ECO:0000313" key="1">
    <source>
        <dbReference type="EMBL" id="CAA9235698.1"/>
    </source>
</evidence>
<accession>A0A6J4HWV9</accession>
<dbReference type="AlphaFoldDB" id="A0A6J4HWV9"/>
<proteinExistence type="predicted"/>
<name>A0A6J4HWV9_9CHLR</name>